<sequence>MCDRGCWQRKDNEMRDAQVFPGHRGVVQKEGVPCRPPKEDICAQHYPVAIETSSGRWVAGEGGGSGKGGGRPARGGRELAPAVRALSPLEPELAGGDPEDTEPRVLRQAPAPPATTEQVAKQPFRPWPGSARAVRAHLSPAWCPAELSGAARDLLTAAGIAGSLQKSYRYCSGGGGGRVERWGGAEQR</sequence>
<organism evidence="2 3">
    <name type="scientific">Myodes glareolus</name>
    <name type="common">Bank vole</name>
    <name type="synonym">Clethrionomys glareolus</name>
    <dbReference type="NCBI Taxonomy" id="447135"/>
    <lineage>
        <taxon>Eukaryota</taxon>
        <taxon>Metazoa</taxon>
        <taxon>Chordata</taxon>
        <taxon>Craniata</taxon>
        <taxon>Vertebrata</taxon>
        <taxon>Euteleostomi</taxon>
        <taxon>Mammalia</taxon>
        <taxon>Eutheria</taxon>
        <taxon>Euarchontoglires</taxon>
        <taxon>Glires</taxon>
        <taxon>Rodentia</taxon>
        <taxon>Myomorpha</taxon>
        <taxon>Muroidea</taxon>
        <taxon>Cricetidae</taxon>
        <taxon>Arvicolinae</taxon>
        <taxon>Myodes</taxon>
    </lineage>
</organism>
<name>A0AAW0IKY1_MYOGA</name>
<evidence type="ECO:0000313" key="2">
    <source>
        <dbReference type="EMBL" id="KAK7814811.1"/>
    </source>
</evidence>
<evidence type="ECO:0000313" key="3">
    <source>
        <dbReference type="Proteomes" id="UP001488838"/>
    </source>
</evidence>
<dbReference type="Proteomes" id="UP001488838">
    <property type="component" value="Unassembled WGS sequence"/>
</dbReference>
<gene>
    <name evidence="2" type="ORF">U0070_026312</name>
</gene>
<dbReference type="AlphaFoldDB" id="A0AAW0IKY1"/>
<reference evidence="2 3" key="1">
    <citation type="journal article" date="2023" name="bioRxiv">
        <title>Conserved and derived expression patterns and positive selection on dental genes reveal complex evolutionary context of ever-growing rodent molars.</title>
        <authorList>
            <person name="Calamari Z.T."/>
            <person name="Song A."/>
            <person name="Cohen E."/>
            <person name="Akter M."/>
            <person name="Roy R.D."/>
            <person name="Hallikas O."/>
            <person name="Christensen M.M."/>
            <person name="Li P."/>
            <person name="Marangoni P."/>
            <person name="Jernvall J."/>
            <person name="Klein O.D."/>
        </authorList>
    </citation>
    <scope>NUCLEOTIDE SEQUENCE [LARGE SCALE GENOMIC DNA]</scope>
    <source>
        <strain evidence="2">V071</strain>
    </source>
</reference>
<accession>A0AAW0IKY1</accession>
<feature type="compositionally biased region" description="Gly residues" evidence="1">
    <location>
        <begin position="60"/>
        <end position="73"/>
    </location>
</feature>
<evidence type="ECO:0000256" key="1">
    <source>
        <dbReference type="SAM" id="MobiDB-lite"/>
    </source>
</evidence>
<feature type="region of interest" description="Disordered" evidence="1">
    <location>
        <begin position="57"/>
        <end position="105"/>
    </location>
</feature>
<protein>
    <submittedName>
        <fullName evidence="2">Uncharacterized protein</fullName>
    </submittedName>
</protein>
<proteinExistence type="predicted"/>
<dbReference type="EMBL" id="JBBHLL010000118">
    <property type="protein sequence ID" value="KAK7814811.1"/>
    <property type="molecule type" value="Genomic_DNA"/>
</dbReference>
<keyword evidence="3" id="KW-1185">Reference proteome</keyword>
<comment type="caution">
    <text evidence="2">The sequence shown here is derived from an EMBL/GenBank/DDBJ whole genome shotgun (WGS) entry which is preliminary data.</text>
</comment>